<proteinExistence type="predicted"/>
<name>A0A419VW01_9EURY</name>
<sequence>MVSVAVVELTAQFVADKGSQIAASIDEKLCLVEREIRAIVFQTGFNIEEFDQLEYQGIVNNEEEYLDARKSTLAGGFIDGCQYQSEPVTTDVDVEKLIKEIRVSPLGSGWQRRSLDRVVSSELDLDITIEESTLDLDTEPDKPSVDIESGELYSDIEDEDFLTLDDLNNLNYDLD</sequence>
<keyword evidence="2" id="KW-1185">Reference proteome</keyword>
<evidence type="ECO:0000313" key="1">
    <source>
        <dbReference type="EMBL" id="RKD86298.1"/>
    </source>
</evidence>
<protein>
    <submittedName>
        <fullName evidence="1">Uncharacterized protein</fullName>
    </submittedName>
</protein>
<comment type="caution">
    <text evidence="1">The sequence shown here is derived from an EMBL/GenBank/DDBJ whole genome shotgun (WGS) entry which is preliminary data.</text>
</comment>
<reference evidence="1 2" key="1">
    <citation type="submission" date="2018-09" db="EMBL/GenBank/DDBJ databases">
        <title>Genomic Encyclopedia of Archaeal and Bacterial Type Strains, Phase II (KMG-II): from individual species to whole genera.</title>
        <authorList>
            <person name="Goeker M."/>
        </authorList>
    </citation>
    <scope>NUCLEOTIDE SEQUENCE [LARGE SCALE GENOMIC DNA]</scope>
    <source>
        <strain evidence="1 2">DSM 13151</strain>
    </source>
</reference>
<dbReference type="Proteomes" id="UP000283805">
    <property type="component" value="Unassembled WGS sequence"/>
</dbReference>
<accession>A0A419VW01</accession>
<evidence type="ECO:0000313" key="2">
    <source>
        <dbReference type="Proteomes" id="UP000283805"/>
    </source>
</evidence>
<dbReference type="AlphaFoldDB" id="A0A419VW01"/>
<gene>
    <name evidence="1" type="ORF">ATJ93_4627</name>
</gene>
<organism evidence="1 2">
    <name type="scientific">Halopiger aswanensis</name>
    <dbReference type="NCBI Taxonomy" id="148449"/>
    <lineage>
        <taxon>Archaea</taxon>
        <taxon>Methanobacteriati</taxon>
        <taxon>Methanobacteriota</taxon>
        <taxon>Stenosarchaea group</taxon>
        <taxon>Halobacteria</taxon>
        <taxon>Halobacteriales</taxon>
        <taxon>Natrialbaceae</taxon>
        <taxon>Halopiger</taxon>
    </lineage>
</organism>
<dbReference type="EMBL" id="RAPO01000009">
    <property type="protein sequence ID" value="RKD86298.1"/>
    <property type="molecule type" value="Genomic_DNA"/>
</dbReference>
<dbReference type="RefSeq" id="WP_170155636.1">
    <property type="nucleotide sequence ID" value="NZ_RAPO01000009.1"/>
</dbReference>